<accession>Q253Q4</accession>
<proteinExistence type="predicted"/>
<protein>
    <submittedName>
        <fullName evidence="1">Uncharacterized protein</fullName>
    </submittedName>
</protein>
<name>Q253Q4_CHLFF</name>
<organism evidence="1 2">
    <name type="scientific">Chlamydia felis (strain Fe/C-56)</name>
    <name type="common">Chlamydophila felis</name>
    <dbReference type="NCBI Taxonomy" id="264202"/>
    <lineage>
        <taxon>Bacteria</taxon>
        <taxon>Pseudomonadati</taxon>
        <taxon>Chlamydiota</taxon>
        <taxon>Chlamydiia</taxon>
        <taxon>Chlamydiales</taxon>
        <taxon>Chlamydiaceae</taxon>
        <taxon>Chlamydia/Chlamydophila group</taxon>
        <taxon>Chlamydia</taxon>
    </lineage>
</organism>
<reference evidence="1 2" key="1">
    <citation type="journal article" date="2006" name="DNA Res.">
        <title>Genome sequence of the cat pathogen, Chlamydophila felis.</title>
        <authorList>
            <person name="Azuma Y."/>
            <person name="Hirakawa H."/>
            <person name="Yamashita A."/>
            <person name="Cai Y."/>
            <person name="Rahman M.A."/>
            <person name="Suzuki H."/>
            <person name="Mitaku S."/>
            <person name="Toh H."/>
            <person name="Goto S."/>
            <person name="Murakami T."/>
            <person name="Sugi K."/>
            <person name="Hayashi H."/>
            <person name="Fukushi H."/>
            <person name="Hattori M."/>
            <person name="Kuhara S."/>
            <person name="Shirai M."/>
        </authorList>
    </citation>
    <scope>NUCLEOTIDE SEQUENCE [LARGE SCALE GENOMIC DNA]</scope>
    <source>
        <strain evidence="1 2">Fe/C-56</strain>
    </source>
</reference>
<keyword evidence="2" id="KW-1185">Reference proteome</keyword>
<gene>
    <name evidence="1" type="ordered locus">CF0712</name>
</gene>
<evidence type="ECO:0000313" key="1">
    <source>
        <dbReference type="EMBL" id="BAE81484.1"/>
    </source>
</evidence>
<dbReference type="KEGG" id="cfe:BAE81484.1"/>
<evidence type="ECO:0000313" key="2">
    <source>
        <dbReference type="Proteomes" id="UP000001260"/>
    </source>
</evidence>
<sequence length="75" mass="8719">MRVLRLQFPFLPPPAGKASLKRQPLVWKFQTKKIHNFLSHCHSISVNRLLKTGEILKSLRNTNLVKNKTITTKQQ</sequence>
<dbReference type="AlphaFoldDB" id="Q253Q4"/>
<dbReference type="HOGENOM" id="CLU_2664409_0_0_0"/>
<dbReference type="Proteomes" id="UP000001260">
    <property type="component" value="Chromosome"/>
</dbReference>
<dbReference type="STRING" id="264202.gene:10544540"/>
<dbReference type="EMBL" id="AP006861">
    <property type="protein sequence ID" value="BAE81484.1"/>
    <property type="molecule type" value="Genomic_DNA"/>
</dbReference>